<dbReference type="GO" id="GO:0006082">
    <property type="term" value="P:organic acid metabolic process"/>
    <property type="evidence" value="ECO:0000318"/>
    <property type="project" value="GO_Central"/>
</dbReference>
<keyword evidence="12" id="KW-1185">Reference proteome</keyword>
<dbReference type="OMA" id="DVGATHK"/>
<evidence type="ECO:0008006" key="13">
    <source>
        <dbReference type="Google" id="ProtNLM"/>
    </source>
</evidence>
<dbReference type="GO" id="GO:0016712">
    <property type="term" value="F:oxidoreductase activity, acting on paired donors, with incorporation or reduction of molecular oxygen, reduced flavin or flavoprotein as one donor, and incorporation of one atom of oxygen"/>
    <property type="evidence" value="ECO:0000318"/>
    <property type="project" value="GO_Central"/>
</dbReference>
<evidence type="ECO:0000313" key="12">
    <source>
        <dbReference type="Proteomes" id="UP000000305"/>
    </source>
</evidence>
<dbReference type="HOGENOM" id="CLU_001570_22_3_1"/>
<dbReference type="EMBL" id="GL733377">
    <property type="protein sequence ID" value="EFX62802.1"/>
    <property type="molecule type" value="Genomic_DNA"/>
</dbReference>
<dbReference type="PANTHER" id="PTHR24300:SF376">
    <property type="entry name" value="CYTOCHROME P450 15A1"/>
    <property type="match status" value="1"/>
</dbReference>
<dbReference type="InterPro" id="IPR017972">
    <property type="entry name" value="Cyt_P450_CS"/>
</dbReference>
<evidence type="ECO:0000256" key="6">
    <source>
        <dbReference type="ARBA" id="ARBA00023004"/>
    </source>
</evidence>
<evidence type="ECO:0000256" key="2">
    <source>
        <dbReference type="ARBA" id="ARBA00010617"/>
    </source>
</evidence>
<proteinExistence type="inferred from homology"/>
<dbReference type="PhylomeDB" id="E9HZM8"/>
<evidence type="ECO:0000256" key="8">
    <source>
        <dbReference type="PIRSR" id="PIRSR602401-1"/>
    </source>
</evidence>
<dbReference type="InParanoid" id="E9HZM8"/>
<dbReference type="FunFam" id="1.10.630.10:FF:000036">
    <property type="entry name" value="CYtochrome P450 family"/>
    <property type="match status" value="1"/>
</dbReference>
<dbReference type="eggNOG" id="KOG0156">
    <property type="taxonomic scope" value="Eukaryota"/>
</dbReference>
<dbReference type="GO" id="GO:0008395">
    <property type="term" value="F:steroid hydroxylase activity"/>
    <property type="evidence" value="ECO:0000318"/>
    <property type="project" value="GO_Central"/>
</dbReference>
<dbReference type="GO" id="GO:0020037">
    <property type="term" value="F:heme binding"/>
    <property type="evidence" value="ECO:0000318"/>
    <property type="project" value="GO_Central"/>
</dbReference>
<dbReference type="PRINTS" id="PR00463">
    <property type="entry name" value="EP450I"/>
</dbReference>
<evidence type="ECO:0000256" key="9">
    <source>
        <dbReference type="RuleBase" id="RU000461"/>
    </source>
</evidence>
<dbReference type="STRING" id="6669.E9HZM8"/>
<dbReference type="PRINTS" id="PR00385">
    <property type="entry name" value="P450"/>
</dbReference>
<gene>
    <name evidence="11" type="ORF">DAPPUDRAFT_309471</name>
</gene>
<dbReference type="GO" id="GO:0006805">
    <property type="term" value="P:xenobiotic metabolic process"/>
    <property type="evidence" value="ECO:0000318"/>
    <property type="project" value="GO_Central"/>
</dbReference>
<dbReference type="InterPro" id="IPR050182">
    <property type="entry name" value="Cytochrome_P450_fam2"/>
</dbReference>
<dbReference type="KEGG" id="dpx:DAPPUDRAFT_309471"/>
<protein>
    <recommendedName>
        <fullName evidence="13">Cytochrome P450</fullName>
    </recommendedName>
</protein>
<dbReference type="InterPro" id="IPR001128">
    <property type="entry name" value="Cyt_P450"/>
</dbReference>
<evidence type="ECO:0000256" key="4">
    <source>
        <dbReference type="ARBA" id="ARBA00022723"/>
    </source>
</evidence>
<feature type="signal peptide" evidence="10">
    <location>
        <begin position="1"/>
        <end position="16"/>
    </location>
</feature>
<evidence type="ECO:0000313" key="11">
    <source>
        <dbReference type="EMBL" id="EFX62802.1"/>
    </source>
</evidence>
<dbReference type="GO" id="GO:0008202">
    <property type="term" value="P:steroid metabolic process"/>
    <property type="evidence" value="ECO:0000318"/>
    <property type="project" value="GO_Central"/>
</dbReference>
<name>E9HZM8_DAPPU</name>
<comment type="similarity">
    <text evidence="2 9">Belongs to the cytochrome P450 family.</text>
</comment>
<dbReference type="InterPro" id="IPR002401">
    <property type="entry name" value="Cyt_P450_E_grp-I"/>
</dbReference>
<dbReference type="GO" id="GO:0005737">
    <property type="term" value="C:cytoplasm"/>
    <property type="evidence" value="ECO:0000318"/>
    <property type="project" value="GO_Central"/>
</dbReference>
<dbReference type="InterPro" id="IPR036396">
    <property type="entry name" value="Cyt_P450_sf"/>
</dbReference>
<dbReference type="PROSITE" id="PS00086">
    <property type="entry name" value="CYTOCHROME_P450"/>
    <property type="match status" value="1"/>
</dbReference>
<dbReference type="Proteomes" id="UP000000305">
    <property type="component" value="Unassembled WGS sequence"/>
</dbReference>
<reference evidence="11 12" key="1">
    <citation type="journal article" date="2011" name="Science">
        <title>The ecoresponsive genome of Daphnia pulex.</title>
        <authorList>
            <person name="Colbourne J.K."/>
            <person name="Pfrender M.E."/>
            <person name="Gilbert D."/>
            <person name="Thomas W.K."/>
            <person name="Tucker A."/>
            <person name="Oakley T.H."/>
            <person name="Tokishita S."/>
            <person name="Aerts A."/>
            <person name="Arnold G.J."/>
            <person name="Basu M.K."/>
            <person name="Bauer D.J."/>
            <person name="Caceres C.E."/>
            <person name="Carmel L."/>
            <person name="Casola C."/>
            <person name="Choi J.H."/>
            <person name="Detter J.C."/>
            <person name="Dong Q."/>
            <person name="Dusheyko S."/>
            <person name="Eads B.D."/>
            <person name="Frohlich T."/>
            <person name="Geiler-Samerotte K.A."/>
            <person name="Gerlach D."/>
            <person name="Hatcher P."/>
            <person name="Jogdeo S."/>
            <person name="Krijgsveld J."/>
            <person name="Kriventseva E.V."/>
            <person name="Kultz D."/>
            <person name="Laforsch C."/>
            <person name="Lindquist E."/>
            <person name="Lopez J."/>
            <person name="Manak J.R."/>
            <person name="Muller J."/>
            <person name="Pangilinan J."/>
            <person name="Patwardhan R.P."/>
            <person name="Pitluck S."/>
            <person name="Pritham E.J."/>
            <person name="Rechtsteiner A."/>
            <person name="Rho M."/>
            <person name="Rogozin I.B."/>
            <person name="Sakarya O."/>
            <person name="Salamov A."/>
            <person name="Schaack S."/>
            <person name="Shapiro H."/>
            <person name="Shiga Y."/>
            <person name="Skalitzky C."/>
            <person name="Smith Z."/>
            <person name="Souvorov A."/>
            <person name="Sung W."/>
            <person name="Tang Z."/>
            <person name="Tsuchiya D."/>
            <person name="Tu H."/>
            <person name="Vos H."/>
            <person name="Wang M."/>
            <person name="Wolf Y.I."/>
            <person name="Yamagata H."/>
            <person name="Yamada T."/>
            <person name="Ye Y."/>
            <person name="Shaw J.R."/>
            <person name="Andrews J."/>
            <person name="Crease T.J."/>
            <person name="Tang H."/>
            <person name="Lucas S.M."/>
            <person name="Robertson H.M."/>
            <person name="Bork P."/>
            <person name="Koonin E.V."/>
            <person name="Zdobnov E.M."/>
            <person name="Grigoriev I.V."/>
            <person name="Lynch M."/>
            <person name="Boore J.L."/>
        </authorList>
    </citation>
    <scope>NUCLEOTIDE SEQUENCE [LARGE SCALE GENOMIC DNA]</scope>
</reference>
<sequence>MIFICVLLIVFLVKLSLRPSNFPPGPRGVPLLGFAPFLPKNEPFFRVIQKMAEKYGPVTGFYLGPFLPFISVDGKKAVKEALHNNDLNGRPSGTLLKSRTFGEKLGLVLVDGDFWQEQRRFTLRHLRDLGFGKTSIEDQMVDEISDLISDITEAAKSDPDHVVDFKAIFTVSVFNSLWTIIGGKRFQRDDPAFKQLLANVDLFLRGGNIAQVVIPVPAFLVRLFPSLPSRLGLKDELFVPIQQFIEESIDEHVATRSKGDAARDFIDVYLDEMEKQLENDSTFTKKQLIASIQDLFTAGSDTSSGTIGFAVLSMINYPSIQQKMREELENVCGDSLPSLAHRASLPFTDAFITEVMRMSSVAPLGIPHLAMKETQLLGFTIPKGSIVSVHLNSMLQDTETWGDPANFRPERHLDFNGKLIKSEVFVPFGIGKRICLGESLARNTVFLFTAALAKTFEFKSLPNKPPPTLEPTIGFVSGPQPFKAVVVRLVH</sequence>
<dbReference type="Gene3D" id="1.10.630.10">
    <property type="entry name" value="Cytochrome P450"/>
    <property type="match status" value="1"/>
</dbReference>
<keyword evidence="4 8" id="KW-0479">Metal-binding</keyword>
<keyword evidence="5 9" id="KW-0560">Oxidoreductase</keyword>
<comment type="cofactor">
    <cofactor evidence="1 8">
        <name>heme</name>
        <dbReference type="ChEBI" id="CHEBI:30413"/>
    </cofactor>
</comment>
<keyword evidence="6 8" id="KW-0408">Iron</keyword>
<dbReference type="OrthoDB" id="3934656at2759"/>
<dbReference type="PANTHER" id="PTHR24300">
    <property type="entry name" value="CYTOCHROME P450 508A4-RELATED"/>
    <property type="match status" value="1"/>
</dbReference>
<evidence type="ECO:0000256" key="10">
    <source>
        <dbReference type="SAM" id="SignalP"/>
    </source>
</evidence>
<evidence type="ECO:0000256" key="1">
    <source>
        <dbReference type="ARBA" id="ARBA00001971"/>
    </source>
</evidence>
<dbReference type="GO" id="GO:0005506">
    <property type="term" value="F:iron ion binding"/>
    <property type="evidence" value="ECO:0007669"/>
    <property type="project" value="InterPro"/>
</dbReference>
<evidence type="ECO:0000256" key="3">
    <source>
        <dbReference type="ARBA" id="ARBA00022617"/>
    </source>
</evidence>
<dbReference type="Pfam" id="PF00067">
    <property type="entry name" value="p450"/>
    <property type="match status" value="1"/>
</dbReference>
<evidence type="ECO:0000256" key="5">
    <source>
        <dbReference type="ARBA" id="ARBA00023002"/>
    </source>
</evidence>
<keyword evidence="3 8" id="KW-0349">Heme</keyword>
<feature type="chain" id="PRO_5003238440" description="Cytochrome P450" evidence="10">
    <location>
        <begin position="17"/>
        <end position="491"/>
    </location>
</feature>
<organism evidence="11 12">
    <name type="scientific">Daphnia pulex</name>
    <name type="common">Water flea</name>
    <dbReference type="NCBI Taxonomy" id="6669"/>
    <lineage>
        <taxon>Eukaryota</taxon>
        <taxon>Metazoa</taxon>
        <taxon>Ecdysozoa</taxon>
        <taxon>Arthropoda</taxon>
        <taxon>Crustacea</taxon>
        <taxon>Branchiopoda</taxon>
        <taxon>Diplostraca</taxon>
        <taxon>Cladocera</taxon>
        <taxon>Anomopoda</taxon>
        <taxon>Daphniidae</taxon>
        <taxon>Daphnia</taxon>
    </lineage>
</organism>
<keyword evidence="7 9" id="KW-0503">Monooxygenase</keyword>
<keyword evidence="10" id="KW-0732">Signal</keyword>
<dbReference type="AlphaFoldDB" id="E9HZM8"/>
<feature type="binding site" description="axial binding residue" evidence="8">
    <location>
        <position position="435"/>
    </location>
    <ligand>
        <name>heme</name>
        <dbReference type="ChEBI" id="CHEBI:30413"/>
    </ligand>
    <ligandPart>
        <name>Fe</name>
        <dbReference type="ChEBI" id="CHEBI:18248"/>
    </ligandPart>
</feature>
<dbReference type="SUPFAM" id="SSF48264">
    <property type="entry name" value="Cytochrome P450"/>
    <property type="match status" value="1"/>
</dbReference>
<evidence type="ECO:0000256" key="7">
    <source>
        <dbReference type="ARBA" id="ARBA00023033"/>
    </source>
</evidence>
<accession>E9HZM8</accession>